<dbReference type="InterPro" id="IPR000866">
    <property type="entry name" value="AhpC/TSA"/>
</dbReference>
<dbReference type="GO" id="GO:0016209">
    <property type="term" value="F:antioxidant activity"/>
    <property type="evidence" value="ECO:0007669"/>
    <property type="project" value="InterPro"/>
</dbReference>
<keyword evidence="3" id="KW-0413">Isomerase</keyword>
<dbReference type="PROSITE" id="PS51352">
    <property type="entry name" value="THIOREDOXIN_2"/>
    <property type="match status" value="1"/>
</dbReference>
<evidence type="ECO:0000313" key="3">
    <source>
        <dbReference type="EMBL" id="AGA89053.1"/>
    </source>
</evidence>
<protein>
    <submittedName>
        <fullName evidence="3">Thiol-disulfide isomerase-like thioredoxin</fullName>
    </submittedName>
</protein>
<dbReference type="CDD" id="cd02966">
    <property type="entry name" value="TlpA_like_family"/>
    <property type="match status" value="1"/>
</dbReference>
<feature type="region of interest" description="Disordered" evidence="1">
    <location>
        <begin position="183"/>
        <end position="203"/>
    </location>
</feature>
<dbReference type="GO" id="GO:0016853">
    <property type="term" value="F:isomerase activity"/>
    <property type="evidence" value="ECO:0007669"/>
    <property type="project" value="UniProtKB-KW"/>
</dbReference>
<dbReference type="GO" id="GO:0016491">
    <property type="term" value="F:oxidoreductase activity"/>
    <property type="evidence" value="ECO:0007669"/>
    <property type="project" value="InterPro"/>
</dbReference>
<dbReference type="PANTHER" id="PTHR42852">
    <property type="entry name" value="THIOL:DISULFIDE INTERCHANGE PROTEIN DSBE"/>
    <property type="match status" value="1"/>
</dbReference>
<dbReference type="eggNOG" id="COG0526">
    <property type="taxonomic scope" value="Bacteria"/>
</dbReference>
<dbReference type="STRING" id="765912.Thimo_0180"/>
<proteinExistence type="predicted"/>
<dbReference type="Pfam" id="PF00578">
    <property type="entry name" value="AhpC-TSA"/>
    <property type="match status" value="1"/>
</dbReference>
<dbReference type="KEGG" id="tmb:Thimo_0180"/>
<name>L0GQN8_9GAMM</name>
<dbReference type="Proteomes" id="UP000010816">
    <property type="component" value="Chromosome"/>
</dbReference>
<dbReference type="AlphaFoldDB" id="L0GQN8"/>
<dbReference type="RefSeq" id="WP_015279203.1">
    <property type="nucleotide sequence ID" value="NC_019940.1"/>
</dbReference>
<keyword evidence="4" id="KW-1185">Reference proteome</keyword>
<dbReference type="PANTHER" id="PTHR42852:SF17">
    <property type="entry name" value="THIOREDOXIN-LIKE PROTEIN HI_1115"/>
    <property type="match status" value="1"/>
</dbReference>
<organism evidence="3 4">
    <name type="scientific">Thioflavicoccus mobilis 8321</name>
    <dbReference type="NCBI Taxonomy" id="765912"/>
    <lineage>
        <taxon>Bacteria</taxon>
        <taxon>Pseudomonadati</taxon>
        <taxon>Pseudomonadota</taxon>
        <taxon>Gammaproteobacteria</taxon>
        <taxon>Chromatiales</taxon>
        <taxon>Chromatiaceae</taxon>
        <taxon>Thioflavicoccus</taxon>
    </lineage>
</organism>
<gene>
    <name evidence="3" type="ORF">Thimo_0180</name>
</gene>
<evidence type="ECO:0000313" key="4">
    <source>
        <dbReference type="Proteomes" id="UP000010816"/>
    </source>
</evidence>
<feature type="domain" description="Thioredoxin" evidence="2">
    <location>
        <begin position="42"/>
        <end position="183"/>
    </location>
</feature>
<evidence type="ECO:0000256" key="1">
    <source>
        <dbReference type="SAM" id="MobiDB-lite"/>
    </source>
</evidence>
<reference evidence="3 4" key="1">
    <citation type="submission" date="2011-09" db="EMBL/GenBank/DDBJ databases">
        <title>Complete sequence of chromosome of Thioflavicoccus mobilis 8321.</title>
        <authorList>
            <consortium name="US DOE Joint Genome Institute"/>
            <person name="Lucas S."/>
            <person name="Han J."/>
            <person name="Lapidus A."/>
            <person name="Cheng J.-F."/>
            <person name="Goodwin L."/>
            <person name="Pitluck S."/>
            <person name="Peters L."/>
            <person name="Ovchinnikova G."/>
            <person name="Lu M."/>
            <person name="Detter J.C."/>
            <person name="Han C."/>
            <person name="Tapia R."/>
            <person name="Land M."/>
            <person name="Hauser L."/>
            <person name="Kyrpides N."/>
            <person name="Ivanova N."/>
            <person name="Pagani I."/>
            <person name="Vogl K."/>
            <person name="Liu Z."/>
            <person name="Imhoff J."/>
            <person name="Thiel V."/>
            <person name="Frigaard N.-U."/>
            <person name="Bryant D."/>
            <person name="Woyke T."/>
        </authorList>
    </citation>
    <scope>NUCLEOTIDE SEQUENCE [LARGE SCALE GENOMIC DNA]</scope>
    <source>
        <strain evidence="3 4">8321</strain>
    </source>
</reference>
<dbReference type="InterPro" id="IPR013766">
    <property type="entry name" value="Thioredoxin_domain"/>
</dbReference>
<dbReference type="InterPro" id="IPR036249">
    <property type="entry name" value="Thioredoxin-like_sf"/>
</dbReference>
<dbReference type="Gene3D" id="3.40.30.10">
    <property type="entry name" value="Glutaredoxin"/>
    <property type="match status" value="1"/>
</dbReference>
<dbReference type="SUPFAM" id="SSF52833">
    <property type="entry name" value="Thioredoxin-like"/>
    <property type="match status" value="1"/>
</dbReference>
<dbReference type="EMBL" id="CP003051">
    <property type="protein sequence ID" value="AGA89053.1"/>
    <property type="molecule type" value="Genomic_DNA"/>
</dbReference>
<evidence type="ECO:0000259" key="2">
    <source>
        <dbReference type="PROSITE" id="PS51352"/>
    </source>
</evidence>
<accession>L0GQN8</accession>
<sequence length="203" mass="22286">MSAVKTVSVTLLAGVLSIGIAVLGERWFGDEESPRPPRADREGLLDNLPSVQWTDLAGRTLESADWTGEPVVLHYWATWCPVCREQLTLLAEAQRRHGDASLRVVGIAIDRREDLERFLAENRVDYPVVLGDPEAMVLARRLGDHLQGVPFLVLFDRSGRRVFARTGAFTATELDRLLGQVLGQDAPSRPPGAEGSARIAPVL</sequence>
<dbReference type="HOGENOM" id="CLU_042529_11_1_6"/>
<dbReference type="OrthoDB" id="9788279at2"/>
<dbReference type="InterPro" id="IPR050553">
    <property type="entry name" value="Thioredoxin_ResA/DsbE_sf"/>
</dbReference>